<evidence type="ECO:0000313" key="2">
    <source>
        <dbReference type="EMBL" id="NYH40314.1"/>
    </source>
</evidence>
<organism evidence="2 3">
    <name type="scientific">Micromonospora jinlongensis</name>
    <dbReference type="NCBI Taxonomy" id="1287877"/>
    <lineage>
        <taxon>Bacteria</taxon>
        <taxon>Bacillati</taxon>
        <taxon>Actinomycetota</taxon>
        <taxon>Actinomycetes</taxon>
        <taxon>Micromonosporales</taxon>
        <taxon>Micromonosporaceae</taxon>
        <taxon>Micromonospora</taxon>
    </lineage>
</organism>
<dbReference type="GO" id="GO:0003677">
    <property type="term" value="F:DNA binding"/>
    <property type="evidence" value="ECO:0007669"/>
    <property type="project" value="InterPro"/>
</dbReference>
<dbReference type="Gene3D" id="1.25.40.10">
    <property type="entry name" value="Tetratricopeptide repeat domain"/>
    <property type="match status" value="1"/>
</dbReference>
<accession>A0A7Y9WW57</accession>
<feature type="region of interest" description="Disordered" evidence="1">
    <location>
        <begin position="1"/>
        <end position="21"/>
    </location>
</feature>
<dbReference type="InterPro" id="IPR010982">
    <property type="entry name" value="Lambda_DNA-bd_dom_sf"/>
</dbReference>
<evidence type="ECO:0000313" key="3">
    <source>
        <dbReference type="Proteomes" id="UP000523545"/>
    </source>
</evidence>
<protein>
    <submittedName>
        <fullName evidence="2">Tetratricopeptide (TPR) repeat protein</fullName>
    </submittedName>
</protein>
<dbReference type="AlphaFoldDB" id="A0A7Y9WW57"/>
<keyword evidence="3" id="KW-1185">Reference proteome</keyword>
<name>A0A7Y9WW57_9ACTN</name>
<sequence>MRELSGRGGLMHPQASPTAIPPHVLQRADMQDAIARHDFGAVFVLARKWAGISYSKIAEACAIKPERVGTLARGQGSIATYEKIAAISDALRIPGHMLGLSPRGWEAPSTLEAVRSSGDEAVKRRDFLRVSAIGAGTALGIPSLLEEFPRGRIGSDVPAMLARRTARLRRLDDVLGGGDTSGIYLAEYKATKAILRGSSYSAATESKLLAILAEQAQQAGWAAFDAGDHVAAEHLYKESHNVSTRISDPALAGNALAFLAYQTIGSNPKAAVEVAEASCAAADGGVPATVGALLHERRAWAHAVAGNAREADEALAAAQAALASNLGRPQPDWSSWVDEQELQIMAGRCWTELRRPLRAVPLLEDALRGFDDAHARDKALYSCWLADAYLTAGEIEAAAGIADRVLNLSAGVASVRPRQRLQPILRQLASHHSVPMVADLLEKARS</sequence>
<dbReference type="Proteomes" id="UP000523545">
    <property type="component" value="Unassembled WGS sequence"/>
</dbReference>
<reference evidence="2 3" key="1">
    <citation type="submission" date="2020-07" db="EMBL/GenBank/DDBJ databases">
        <title>Sequencing the genomes of 1000 actinobacteria strains.</title>
        <authorList>
            <person name="Klenk H.-P."/>
        </authorList>
    </citation>
    <scope>NUCLEOTIDE SEQUENCE [LARGE SCALE GENOMIC DNA]</scope>
    <source>
        <strain evidence="2 3">DSM 45876</strain>
    </source>
</reference>
<comment type="caution">
    <text evidence="2">The sequence shown here is derived from an EMBL/GenBank/DDBJ whole genome shotgun (WGS) entry which is preliminary data.</text>
</comment>
<proteinExistence type="predicted"/>
<dbReference type="EMBL" id="JACCHK010000001">
    <property type="protein sequence ID" value="NYH40314.1"/>
    <property type="molecule type" value="Genomic_DNA"/>
</dbReference>
<gene>
    <name evidence="2" type="ORF">HNR22_000041</name>
</gene>
<dbReference type="SUPFAM" id="SSF47413">
    <property type="entry name" value="lambda repressor-like DNA-binding domains"/>
    <property type="match status" value="1"/>
</dbReference>
<dbReference type="InterPro" id="IPR011990">
    <property type="entry name" value="TPR-like_helical_dom_sf"/>
</dbReference>
<evidence type="ECO:0000256" key="1">
    <source>
        <dbReference type="SAM" id="MobiDB-lite"/>
    </source>
</evidence>